<dbReference type="InterPro" id="IPR006860">
    <property type="entry name" value="FecR"/>
</dbReference>
<keyword evidence="5" id="KW-0378">Hydrolase</keyword>
<evidence type="ECO:0000256" key="1">
    <source>
        <dbReference type="ARBA" id="ARBA00004071"/>
    </source>
</evidence>
<evidence type="ECO:0000256" key="7">
    <source>
        <dbReference type="SAM" id="MobiDB-lite"/>
    </source>
</evidence>
<feature type="domain" description="Calcineurin-like phosphoesterase" evidence="8">
    <location>
        <begin position="6085"/>
        <end position="6270"/>
    </location>
</feature>
<dbReference type="NCBIfam" id="TIGR04294">
    <property type="entry name" value="pre_pil_HX9DG"/>
    <property type="match status" value="1"/>
</dbReference>
<evidence type="ECO:0000313" key="13">
    <source>
        <dbReference type="EMBL" id="CAK9037553.1"/>
    </source>
</evidence>
<evidence type="ECO:0000259" key="10">
    <source>
        <dbReference type="Pfam" id="PF04773"/>
    </source>
</evidence>
<feature type="domain" description="FecR protein" evidence="10">
    <location>
        <begin position="4304"/>
        <end position="4360"/>
    </location>
</feature>
<dbReference type="Pfam" id="PF07596">
    <property type="entry name" value="SBP_bac_10"/>
    <property type="match status" value="2"/>
</dbReference>
<dbReference type="InterPro" id="IPR012938">
    <property type="entry name" value="Glc/Sorbosone_DH"/>
</dbReference>
<dbReference type="PANTHER" id="PTHR10030">
    <property type="entry name" value="ALPHA-L-FUCOSIDASE"/>
    <property type="match status" value="1"/>
</dbReference>
<name>A0ABP0LEZ4_9DINO</name>
<dbReference type="Gene3D" id="2.60.40.1180">
    <property type="entry name" value="Golgi alpha-mannosidase II"/>
    <property type="match status" value="1"/>
</dbReference>
<gene>
    <name evidence="13" type="ORF">SCF082_LOCUS22236</name>
</gene>
<dbReference type="Pfam" id="PF11175">
    <property type="entry name" value="DUF2961"/>
    <property type="match status" value="2"/>
</dbReference>
<comment type="caution">
    <text evidence="13">The sequence shown here is derived from an EMBL/GenBank/DDBJ whole genome shotgun (WGS) entry which is preliminary data.</text>
</comment>
<dbReference type="InterPro" id="IPR027558">
    <property type="entry name" value="Pre_pil_HX9DG_C"/>
</dbReference>
<dbReference type="Gene3D" id="1.10.10.10">
    <property type="entry name" value="Winged helix-like DNA-binding domain superfamily/Winged helix DNA-binding domain"/>
    <property type="match status" value="1"/>
</dbReference>
<feature type="domain" description="Glucose/Sorbosone dehydrogenase" evidence="12">
    <location>
        <begin position="1827"/>
        <end position="2139"/>
    </location>
</feature>
<dbReference type="Gene3D" id="3.20.20.80">
    <property type="entry name" value="Glycosidases"/>
    <property type="match status" value="1"/>
</dbReference>
<accession>A0ABP0LEZ4</accession>
<dbReference type="PANTHER" id="PTHR10030:SF37">
    <property type="entry name" value="ALPHA-L-FUCOSIDASE-RELATED"/>
    <property type="match status" value="1"/>
</dbReference>
<evidence type="ECO:0000256" key="4">
    <source>
        <dbReference type="ARBA" id="ARBA00022729"/>
    </source>
</evidence>
<dbReference type="InterPro" id="IPR011041">
    <property type="entry name" value="Quinoprot_gluc/sorb_DH_b-prop"/>
</dbReference>
<dbReference type="InterPro" id="IPR021345">
    <property type="entry name" value="DUF2961"/>
</dbReference>
<dbReference type="InterPro" id="IPR011042">
    <property type="entry name" value="6-blade_b-propeller_TolB-like"/>
</dbReference>
<keyword evidence="6" id="KW-0326">Glycosidase</keyword>
<dbReference type="InterPro" id="IPR036439">
    <property type="entry name" value="Dockerin_dom_sf"/>
</dbReference>
<evidence type="ECO:0000259" key="8">
    <source>
        <dbReference type="Pfam" id="PF00149"/>
    </source>
</evidence>
<dbReference type="Gene3D" id="1.10.1330.10">
    <property type="entry name" value="Dockerin domain"/>
    <property type="match status" value="1"/>
</dbReference>
<dbReference type="Gene3D" id="2.120.10.30">
    <property type="entry name" value="TolB, C-terminal domain"/>
    <property type="match status" value="1"/>
</dbReference>
<comment type="function">
    <text evidence="1">Alpha-L-fucosidase is responsible for hydrolyzing the alpha-1,6-linked fucose joined to the reducing-end N-acetylglucosamine of the carbohydrate moieties of glycoproteins.</text>
</comment>
<keyword evidence="14" id="KW-1185">Reference proteome</keyword>
<dbReference type="PRINTS" id="PR00741">
    <property type="entry name" value="GLHYDRLASE29"/>
</dbReference>
<dbReference type="NCBIfam" id="TIGR02937">
    <property type="entry name" value="sigma70-ECF"/>
    <property type="match status" value="1"/>
</dbReference>
<proteinExistence type="inferred from homology"/>
<evidence type="ECO:0000259" key="11">
    <source>
        <dbReference type="Pfam" id="PF07596"/>
    </source>
</evidence>
<organism evidence="13 14">
    <name type="scientific">Durusdinium trenchii</name>
    <dbReference type="NCBI Taxonomy" id="1381693"/>
    <lineage>
        <taxon>Eukaryota</taxon>
        <taxon>Sar</taxon>
        <taxon>Alveolata</taxon>
        <taxon>Dinophyceae</taxon>
        <taxon>Suessiales</taxon>
        <taxon>Symbiodiniaceae</taxon>
        <taxon>Durusdinium</taxon>
    </lineage>
</organism>
<dbReference type="Gene3D" id="2.60.120.1440">
    <property type="match status" value="1"/>
</dbReference>
<dbReference type="Pfam" id="PF01120">
    <property type="entry name" value="Alpha_L_fucos"/>
    <property type="match status" value="1"/>
</dbReference>
<evidence type="ECO:0000256" key="3">
    <source>
        <dbReference type="ARBA" id="ARBA00012662"/>
    </source>
</evidence>
<dbReference type="SUPFAM" id="SSF56300">
    <property type="entry name" value="Metallo-dependent phosphatases"/>
    <property type="match status" value="1"/>
</dbReference>
<dbReference type="Pfam" id="PF00149">
    <property type="entry name" value="Metallophos"/>
    <property type="match status" value="1"/>
</dbReference>
<evidence type="ECO:0000256" key="2">
    <source>
        <dbReference type="ARBA" id="ARBA00007951"/>
    </source>
</evidence>
<comment type="similarity">
    <text evidence="2">Belongs to the glycosyl hydrolase 29 family.</text>
</comment>
<dbReference type="EC" id="3.2.1.51" evidence="3"/>
<dbReference type="PROSITE" id="PS00018">
    <property type="entry name" value="EF_HAND_1"/>
    <property type="match status" value="4"/>
</dbReference>
<dbReference type="SUPFAM" id="SSF50952">
    <property type="entry name" value="Soluble quinoprotein glucose dehydrogenase"/>
    <property type="match status" value="1"/>
</dbReference>
<dbReference type="InterPro" id="IPR011453">
    <property type="entry name" value="DUF1559"/>
</dbReference>
<dbReference type="InterPro" id="IPR000933">
    <property type="entry name" value="Glyco_hydro_29"/>
</dbReference>
<evidence type="ECO:0000259" key="12">
    <source>
        <dbReference type="Pfam" id="PF07995"/>
    </source>
</evidence>
<dbReference type="InterPro" id="IPR013780">
    <property type="entry name" value="Glyco_hydro_b"/>
</dbReference>
<dbReference type="InterPro" id="IPR017853">
    <property type="entry name" value="GH"/>
</dbReference>
<dbReference type="InterPro" id="IPR036388">
    <property type="entry name" value="WH-like_DNA-bd_sf"/>
</dbReference>
<dbReference type="EMBL" id="CAXAMM010015891">
    <property type="protein sequence ID" value="CAK9037553.1"/>
    <property type="molecule type" value="Genomic_DNA"/>
</dbReference>
<feature type="domain" description="DUF1559" evidence="11">
    <location>
        <begin position="1428"/>
        <end position="1635"/>
    </location>
</feature>
<dbReference type="Pfam" id="PF07995">
    <property type="entry name" value="GSDH"/>
    <property type="match status" value="1"/>
</dbReference>
<dbReference type="InterPro" id="IPR014284">
    <property type="entry name" value="RNA_pol_sigma-70_dom"/>
</dbReference>
<reference evidence="13 14" key="1">
    <citation type="submission" date="2024-02" db="EMBL/GenBank/DDBJ databases">
        <authorList>
            <person name="Chen Y."/>
            <person name="Shah S."/>
            <person name="Dougan E. K."/>
            <person name="Thang M."/>
            <person name="Chan C."/>
        </authorList>
    </citation>
    <scope>NUCLEOTIDE SEQUENCE [LARGE SCALE GENOMIC DNA]</scope>
</reference>
<evidence type="ECO:0000259" key="9">
    <source>
        <dbReference type="Pfam" id="PF01120"/>
    </source>
</evidence>
<dbReference type="Gene3D" id="2.60.120.1390">
    <property type="match status" value="4"/>
</dbReference>
<dbReference type="Gene3D" id="3.60.21.10">
    <property type="match status" value="1"/>
</dbReference>
<dbReference type="Pfam" id="PF04773">
    <property type="entry name" value="FecR"/>
    <property type="match status" value="1"/>
</dbReference>
<evidence type="ECO:0000313" key="14">
    <source>
        <dbReference type="Proteomes" id="UP001642464"/>
    </source>
</evidence>
<dbReference type="InterPro" id="IPR018247">
    <property type="entry name" value="EF_Hand_1_Ca_BS"/>
</dbReference>
<dbReference type="InterPro" id="IPR016286">
    <property type="entry name" value="FUC_metazoa-typ"/>
</dbReference>
<dbReference type="Proteomes" id="UP001642464">
    <property type="component" value="Unassembled WGS sequence"/>
</dbReference>
<dbReference type="InterPro" id="IPR004843">
    <property type="entry name" value="Calcineurin-like_PHP"/>
</dbReference>
<dbReference type="InterPro" id="IPR057739">
    <property type="entry name" value="Glyco_hydro_29_N"/>
</dbReference>
<dbReference type="SMART" id="SM00812">
    <property type="entry name" value="Alpha_L_fucos"/>
    <property type="match status" value="1"/>
</dbReference>
<dbReference type="SUPFAM" id="SSF51445">
    <property type="entry name" value="(Trans)glycosidases"/>
    <property type="match status" value="1"/>
</dbReference>
<feature type="domain" description="Glycoside hydrolase family 29 N-terminal" evidence="9">
    <location>
        <begin position="3494"/>
        <end position="3816"/>
    </location>
</feature>
<sequence length="6396" mass="688816">MTGDMTLQFKHSTNSPIDENTAMTNTRTSCCLLLAATLTALTATPPLEADVVANLVTDYTEGGAVIDTTPATFAGTVSGTWNALSDNDSNPFNGGTATLLFRSSVGLEGGDGFAGSGTVAGDPGCCGPFPILSDNGLFDGVTTPPAGTLVIHPGDSGASGGLPLEYLVLQYTATTELSGVGINYSFNQPNPGSDGIDVTLFNNAGTQLNQFFVDNATVAGAQYVGELSVGESFYAVIGNGPSDNVGADQSFIQLSVEDGLVDPGIFEAHIDRDTQTLTLFNGTPDAIDVIGFSILSASGGLISSNWTSVTDNYDADSGPTSGVQIDADDNWLELVSSKTELGEIELNTRGSQDGGAIDGTPNPSIPVVVDLGDVWLKSVYEDVQIELLRTDGTVEIMDVVFSGNGGEAFARSDLNTDGSITALDWDIFRNGLDTDVSALTLAEAYLQGDLDGDLDVDIDDFGLFKIDFMAAHPEASSFEAAVTGVPEPSSLVLLLTLGILSTALERSHLMRLIWKSCRTARVLACCVLMFTTASMSLAVEVANLANDYTEASAVADTTPAVFTGTTSGTWTASSDDDANPLNGGLASLLYRSAVGLEGGNGYAGTGTVFNNCCGPFPIVSNDGLFDGVTTLPTGTVAIHPGQSGSNEGPEFLVLQYTATSDLSKVTIGFSFNQAAAGSDGIDVTLLNNSGAVIGSHYVDGTTVTGSNFVGNLGIGESLFAVVGNGAADNPGGDQTFANLTIEDNTVPTTLALVVNTVTGKVELANQSDQPIDFDYYTIKSAGGALDKTGWNSLQEQNLQDFPAGTGTGDGWEESGGSGTSVLTEAYLLSNSQLAAESSVSLGNAFDEQVFGFGLDGDLSLQYRLPDGTVVDGFVFYDDTVPTGLPGDFNDDGTVNIADYTVWRNNLGSSFDLNGNGDESAGSAGVVDVADYDLWKSNFGNTTQNASLVASQVPEPSTWVALLCGLALAKCAGRQSSPRAVWVMGLALTVSLFASSSKAAFDDRSYLFGDDPLEDAANAIGGVVGTGPGNVSSSDNTLDSAGSTGVSFQDLSVSGSPTYTTGALSPRGISFDGLDDRLSVAESFNSPDLFWNSTFFPSMDYPFNYDGLNTRGMQVWAKSVGEITSQQTIVADTHQHALTITDSGNWAMRFDGPPNGPAGGVLFDSGLSVSSTGQTTGANLDEVAANGYTHLMALSGPYLSASQTRVYATNGSGSALGGMLYINGVAVMGTNDIYYDPDMAELSIGSALEGSGEFFTGDLDDLRLFVWGDNSDTAETNMANAMGADYGALNLGETNEWIKQELSERGVTSPGDVNLDAVIDGADITAFVEDWRKVHLVPDAGGGMIPAGDWVSRRDNSDLNYDGLTNYHDAFILHQALVEAGLGGLDFSVLGEGSTVPEPSAVLVLLSFVGAATGATLDNGPPPAKLGSVQYFLLPYLEEEPLYNEVYGNPQNSMFKVKPGGGNQAIYCPKAYRCPSEVSNTDGMARADFGGLHEWPAGNLVANIQALYHIGTRHPNHGSWPEQPRERGYPKHSQMLDGTSKTAVFTERYTHCPLPITSTTPRTALFGTYPTEYDSVFAWNIANCVPLINLPQISPEIDSSGYGEICDGDTVQSWHTGVLNVALMDGSVQGITGDIDINTWTFLIMPADGGVLPTPGCSPNGTGTYRRHSSLDGRCYAWSDGQVQPPSDRLISLRDGDCATGLPSSQRSAVLIRFRGLQHMTLQNVATKHLHLPLLAGVIAVFLAPVSLARVDIGPVPFASDETAVQLVQVGSVAGGTQQMAVRGENFYFANSTGTIEEFTKQPDGSLLDKAGVFLDVAAERGGAFSRHNGLSGLRGIAFHPDFDTTGTDGFGKFYTQHIEAPLTPPNHDLRPEWATTPDAGINQVVDSVLFEWSFASEGELQQTLQSSREVYRVRFPAGHHVGQQIGFNPTAQSGEDDYGNLYMTFGESGGKNNAAGMNDFSSDTIITTAPQDPLTPLGKIIRINPLASGADSFTIPSNLSPFPQSPDALPELYAAGFRNPQTLSFDTETGRLFVGDIGQLNVEEINLIAEGGNYGWSLREGTYRFDTPFDADTLVEDPLAVRQQDSFIDPVAQFDHLDGGNTQAVVAGFVYHGTLAPQLSGKFLFSSLSTDRIYFADATSLVNDDNPSDIFQLPLVDELGGSTSLGEIVGSGRANVRFGQDEDGEIYVISKANGGIYRFQSLPLLGDLDSNGFINALDWQRFRAGMDTDLSELSLEDAYKLGDMDGDRDNDVDDFSLFKQAYLNANGPDSLSQLVTVPEHFETSTPPEMNMQTQQARSILFALTLLTLACATTDTVSAQPVTFESLLTELTDRDSLATHPDSKYLVKQASSYDRASVAEGEAGWFANSDWSRYIRSEQHGDRTEWVLFDESGPGAVTRFWAGGHPDQDAMLRFYLDGSDTPFWAGRASELVGQNLELGPILSSRSYDQDVLDGGAKPGHNLYAPVPYSQGLKITYDAPPGGTDTGLWYGIVYRDYEDGTNVASFDPSSLTTPSVAAKITQANSQLVSPDTAPRGAGNQQVTNSGAVAAGQTLTQSISGAGAVKRLRLNLNASDMAAALRDTKLEISFDGNQTVQAPVGHFFGTGNDQVLDLREWYRTIDSSSGDMTAYWTMPYRRHADIRVVNTGSQDVEVDLQIETGDWQWTEDSMYFHANYREQFNLPTTAQVGQDWNYLAVLGKGLYVGDTLQVSKDIAGWWGEGDEKIFVDGEQLPSHFGTGTEDYYGYAWGHRETFSQPFISQPQAGANYLNTGGTTINSRTRSLDAIPFNQSLRFDMEVWNWHGGPVDYSVATFWYGAPGAVVLTEENLGDLNLNGQLDPGDWALYIAGLDRDMSGLSLADRYLSGDLDFDGDNDVDDFNIFKQRYVSVNGHAAFQQLGKSIPEPASIHDFNERKGKILRIYLDGNPEPTLEANFFDLVMARWKVPAPFAQPTCRAGDLYLPIPFQKSCKVTLEDDSFFYIINYRGYEQGTKVEAFELAMLDEHADLIDAVGTRLQVPQGQPPGELVSLDKAIASKNTESLLLPQGGAAISHLEIKLDAKDLVQALRSTVLEITFDDEQTIWCPIGDFFANVNEIDPYRMWEREVKADGTMVCRWMMPYQSSGRVRIHNLSTDPVSVHLKAVVVPRKWDSRSLHFHANWWTGQPSAPRPVYDLNFIEIQGRGLHVGDNFIALNPHWSWWGEGDEKIYVDEDFDRKFPSHFGTGTEDYYGWAGGVVPTRDDEFSSPFLANIRVGGQPHPHQEANQGGRPGPYTRGYNICSRTRALDATPFNSRFRLDMEAFNMISSRDAYLQYALVTFWYGQPGAQHNRKPLPEAAAARVPAPEDVEAFVQSQLTNQYRIANAIECEGLELQLTPNRPRHNQEIGNLYAPHKFSSESICFVQTAEKGDSAVFVIGEQYQPRHIVLHPVTAGDFGILSIYVNDERVLTDWDGYTPKPEAGDFDMSHVRSVLSVIALSIAATHYGAPMVLAEEFAFVEESSDDRDDRLAWWRDARFGMFIHWGVYAIPAGEWEGKQYDQIAEWLMDTAKIPAEKYEKLGPQFNPTGYDPAQWAQTAADAGMKYLVITSKHHDGFCLFDTEATDWDVVDATPYGKDLLRPLAEECRKRNIRFCTYYSIMDWHHPAQEGFGAGMKEGRKREYVDYMKMQLKELIDSCCPDVLWFDGEWPAWWTEEDGKDLYAYLRTLKPSIIVNNRVGKGRKGMSGLNKSDQVYAGDFGTPEQEIPSQGLTDVDWESCMTMNTSWGYKHFDQNWKDSKMLVRNLVDIASKGGNYLLNVGPKADGTIPQESIARLEEMGEWMEKNGASIYGTKASPFERPAWGRYTVKNIDDDSYRLFVHVFDWPESKTLRIPVAGVESAVLLATGKPLEVTHSEGNSTVLQLPTAAPDSIDTVVELAVRKICRSAQRRQTPTTANIVVTLMKSAGDRSYSRSEALRLPDDTDCEDQTSAALPQAILMFLLMILEFLNTKFLPEAVFIREQLAAETCVALWEMFDQYQSNSDFGAWARSVARYRILKHRERSKKGPVLLNEQLLDRIAERADHLADHLEDRREALQGCLQKLASRDRELIERAYDPTLKTVKQVAESLERPANTVYKALRRIRGELANLIAEFMSLCDALQLGTASEEDARLLEQSLSTHDYLIDLYIEKVHSHATLRLTAGPTIRIGLDTEACTVSPLGAEAQLAEGMPRIHLGVNATSDSEQRKSDSARTLWNGLAFPARGLAIAALLGAIAMGATFFHAMRDRSREEVLKQHATTEIDAVDLEQGSVRLRLPQVGYLIAEGPSRFTLVSPMRLELEKGRIRVRVTEESGHGFVVATKHGEITDLGTEFGVDASSADSSDVVVFDGAVDLRVANQSDQLPAQRLIRGEGVRFSDDGELNRIMSIATGTASTFIDIARDDQAALMAETDHVILDVRDNIRAKQTKNFYEVVYEGFSNQVQAYVDRDYLWGSRDKSAFPETLNGADYVKTFNNDKLLDIQIEIRLAAPCDLYLVWDDRVPPTEWLARDFTETGWAIERFELGVKDLGTDEARDNYLVATTTAHAQVEFDTISGAADFTDDLNWVGGFVPTAADRALINTSTTAIDYVYLAGDGEAQNLTLGETNGQTGVLEIRDGGTLTLAGAASGGARVGYVGNNGSGELHLLAGSQLLAGSEASFVDMRLGSASGSVGTASQEVNSLADINGVLYLGTSAGSSGTYTMNGGRLNIETILIVGRAGEGTFTQLGGDITVNRDGSNDPAMYVGSNSGGDGYYEISGGSLTLTANANGGLRLGSSSGASAATLKIVGDNSSISIGTNFVSYPNSILSLDIDSGITPVDVMGDATLEGLLNVSFSTQPAVGDSFTILNYGGNLVGEFDSLDMLVDGPNGSDTVMISIDYGAGANSAITISVVPEPSAGMIVGLLAMAACGGVVPADTDRAVINYAFEGDLVYLDSATTAQNLVLAGISEADPDNAFPEGRLELRNGSELILLGAESGSTRVGFVGETGFGQLTLLAGSSFILEQGDLYVSDEANSSAQVTQTAGSSVEIGGALILGVKASTDATYTMSGGILTTEGFFLVGRAGSGQLTQTAGDIMVNRGTPEEPATDPGLYIGSNDGSTGYYEISGGSLSVSADNGGFRIGRADGTATSTFRIVGDAAAITVGSNLELFAGGSTIYEASTGVTAIDVAGDVTLAGALDMSFSSAPMLGDEYTLIEYGGNLQGTYAGIDPFISFAGVPFVVSYGLGQDSAVRAAVVPGEFTLGDFDLDDDIDAADYEALLASFNTGELTGTIWGNYQAGDINFDTIVDYTDAQLFRTAFDTLNGSGSFKAMVESSSVPEPPTWLCLATGVFGLAVICRYYRKPQALAAITTGLAILFVVACSGTATAQITYVDAVNGVNTFRTNGDAIPLEGEGSATTDGVWDFRTDLGINSSAWQSFYRENVDILKVTIDGLDTTFSYNVYAHFWSNASQNWRVEGTLDPADINDNGTPGDLSDDFLPAEAGISFNAKGASDGTTQASVALLSEFAAPAPIVTESDRTLYNAYLGSASPNENDEIPVYIDNYYAEGDTSGRIFFDGVGYEVQGVDLTLEVQADGSAKVVNTSSVPISIDYYEINSSAGNLSYGGWSSLESQLVGSVDGSDLGSMPGDSSTEKWGVTGGSEDSNTQLSEFYLPGYLELGTGQEWILGSPVAAGTAANDLTFRVGVEGYGVLDARVAVVGGDNADFNGDGIVSIADYTVWRNNLGASGSGLAGDANADNTVDAVDYQIWKTQFGTMPASATGLAVHDQIDFSRDNNVSPNTEVLCAFDDRSLLCPSDSEAGRFDNAREPIYLPGSAGTFSLGMSYIPSGGPLKMNFCPYGGVRVDRELINCKADRGGAIGIGTPKPYGAPGMFAGGPDRYKLKNCSDGTSNTLLIGETLPIYNSFHMYFASHMNVATSHMPLNYHLIDPTCPHSPSERPPGDCYAKMAGFKSNHPGGVNIALADGSVQFFRDEIDYSTLQFLGDKADGYADSRLRPCVGQLGEDGRYQMRAFPKQIGIAPGKYRVAVQAYTGSHLDGSVKYLVPERFANADTSKLEVEVPAAAFAQVEPIADGSWTLAVLPDTQVYAERYPAHFDAQTQWIVEHVDSHNIKYVLHEGDVTNRNTIEQWDNALQSLSILDGKVPYAIAPGNHDYGPGGNGATRDSYHNEPRYFGPGSPYAKQESIGGFYEDNKTDNSWHVFEAGGKQWLVLALEWGPRDEVVDWAKSVVESHPDHLAMLVTHAYMYFDDTIYDWKTKGAKQHWNPHAYGIEKTTRTSVNDGQELWDKLVSRHPSFRLTFNGHVLQDGAGFRSTEGKHGNPVHQMLANYQMNKEGGMGDMRLLEFKPDGKTVVVRTYSPVLDRHDDRPHQKFVLALDHLGLLDSESTHHSP</sequence>
<keyword evidence="4" id="KW-0732">Signal</keyword>
<evidence type="ECO:0000256" key="5">
    <source>
        <dbReference type="ARBA" id="ARBA00022801"/>
    </source>
</evidence>
<feature type="region of interest" description="Disordered" evidence="7">
    <location>
        <begin position="5629"/>
        <end position="5649"/>
    </location>
</feature>
<protein>
    <recommendedName>
        <fullName evidence="3">alpha-L-fucosidase</fullName>
        <ecNumber evidence="3">3.2.1.51</ecNumber>
    </recommendedName>
</protein>
<feature type="domain" description="DUF1559" evidence="11">
    <location>
        <begin position="5771"/>
        <end position="5982"/>
    </location>
</feature>
<evidence type="ECO:0000256" key="6">
    <source>
        <dbReference type="ARBA" id="ARBA00023295"/>
    </source>
</evidence>
<dbReference type="InterPro" id="IPR029052">
    <property type="entry name" value="Metallo-depent_PP-like"/>
</dbReference>